<name>A0AAN8C3L6_9TELE</name>
<feature type="compositionally biased region" description="Basic and acidic residues" evidence="1">
    <location>
        <begin position="1"/>
        <end position="11"/>
    </location>
</feature>
<reference evidence="2 3" key="1">
    <citation type="journal article" date="2023" name="Mol. Biol. Evol.">
        <title>Genomics of Secondarily Temperate Adaptation in the Only Non-Antarctic Icefish.</title>
        <authorList>
            <person name="Rivera-Colon A.G."/>
            <person name="Rayamajhi N."/>
            <person name="Minhas B.F."/>
            <person name="Madrigal G."/>
            <person name="Bilyk K.T."/>
            <person name="Yoon V."/>
            <person name="Hune M."/>
            <person name="Gregory S."/>
            <person name="Cheng C.H.C."/>
            <person name="Catchen J.M."/>
        </authorList>
    </citation>
    <scope>NUCLEOTIDE SEQUENCE [LARGE SCALE GENOMIC DNA]</scope>
    <source>
        <strain evidence="2">JC2023a</strain>
    </source>
</reference>
<evidence type="ECO:0000313" key="2">
    <source>
        <dbReference type="EMBL" id="KAK5896485.1"/>
    </source>
</evidence>
<organism evidence="2 3">
    <name type="scientific">Champsocephalus esox</name>
    <name type="common">pike icefish</name>
    <dbReference type="NCBI Taxonomy" id="159716"/>
    <lineage>
        <taxon>Eukaryota</taxon>
        <taxon>Metazoa</taxon>
        <taxon>Chordata</taxon>
        <taxon>Craniata</taxon>
        <taxon>Vertebrata</taxon>
        <taxon>Euteleostomi</taxon>
        <taxon>Actinopterygii</taxon>
        <taxon>Neopterygii</taxon>
        <taxon>Teleostei</taxon>
        <taxon>Neoteleostei</taxon>
        <taxon>Acanthomorphata</taxon>
        <taxon>Eupercaria</taxon>
        <taxon>Perciformes</taxon>
        <taxon>Notothenioidei</taxon>
        <taxon>Channichthyidae</taxon>
        <taxon>Champsocephalus</taxon>
    </lineage>
</organism>
<evidence type="ECO:0000256" key="1">
    <source>
        <dbReference type="SAM" id="MobiDB-lite"/>
    </source>
</evidence>
<feature type="compositionally biased region" description="Basic and acidic residues" evidence="1">
    <location>
        <begin position="23"/>
        <end position="32"/>
    </location>
</feature>
<dbReference type="AlphaFoldDB" id="A0AAN8C3L6"/>
<evidence type="ECO:0000313" key="3">
    <source>
        <dbReference type="Proteomes" id="UP001335648"/>
    </source>
</evidence>
<keyword evidence="3" id="KW-1185">Reference proteome</keyword>
<accession>A0AAN8C3L6</accession>
<proteinExistence type="predicted"/>
<dbReference type="EMBL" id="JAULUE010002053">
    <property type="protein sequence ID" value="KAK5896485.1"/>
    <property type="molecule type" value="Genomic_DNA"/>
</dbReference>
<comment type="caution">
    <text evidence="2">The sequence shown here is derived from an EMBL/GenBank/DDBJ whole genome shotgun (WGS) entry which is preliminary data.</text>
</comment>
<dbReference type="Proteomes" id="UP001335648">
    <property type="component" value="Unassembled WGS sequence"/>
</dbReference>
<gene>
    <name evidence="2" type="ORF">CesoFtcFv8_009636</name>
</gene>
<feature type="region of interest" description="Disordered" evidence="1">
    <location>
        <begin position="1"/>
        <end position="32"/>
    </location>
</feature>
<protein>
    <submittedName>
        <fullName evidence="2">Uncharacterized protein</fullName>
    </submittedName>
</protein>
<sequence length="139" mass="14783">MCCRDARETRAGVRGTDSPLQTRRPERPARRTDFRGRLLASPVGWEPGRLLASPVGWEPGRLLASPVGWEPGRLLASPVGWEPEAWNNSLKVCNPDRGLMTGGGSSEITALNSGSLCSCAPGSLGSLSGGLSLQRNLVF</sequence>